<dbReference type="SUPFAM" id="SSF47384">
    <property type="entry name" value="Homodimeric domain of signal transducing histidine kinase"/>
    <property type="match status" value="1"/>
</dbReference>
<keyword evidence="3 8" id="KW-0597">Phosphoprotein</keyword>
<dbReference type="AlphaFoldDB" id="A0A1M5FSL3"/>
<dbReference type="Pfam" id="PF00072">
    <property type="entry name" value="Response_reg"/>
    <property type="match status" value="1"/>
</dbReference>
<dbReference type="InterPro" id="IPR004358">
    <property type="entry name" value="Sig_transdc_His_kin-like_C"/>
</dbReference>
<evidence type="ECO:0000256" key="6">
    <source>
        <dbReference type="ARBA" id="ARBA00023012"/>
    </source>
</evidence>
<keyword evidence="6" id="KW-0902">Two-component regulatory system</keyword>
<dbReference type="PANTHER" id="PTHR43547:SF2">
    <property type="entry name" value="HYBRID SIGNAL TRANSDUCTION HISTIDINE KINASE C"/>
    <property type="match status" value="1"/>
</dbReference>
<dbReference type="InterPro" id="IPR011006">
    <property type="entry name" value="CheY-like_superfamily"/>
</dbReference>
<evidence type="ECO:0000259" key="11">
    <source>
        <dbReference type="PROSITE" id="PS50113"/>
    </source>
</evidence>
<keyword evidence="7" id="KW-0472">Membrane</keyword>
<evidence type="ECO:0000256" key="5">
    <source>
        <dbReference type="ARBA" id="ARBA00022777"/>
    </source>
</evidence>
<dbReference type="PRINTS" id="PR00344">
    <property type="entry name" value="BCTRLSENSOR"/>
</dbReference>
<evidence type="ECO:0000259" key="9">
    <source>
        <dbReference type="PROSITE" id="PS50109"/>
    </source>
</evidence>
<evidence type="ECO:0000256" key="1">
    <source>
        <dbReference type="ARBA" id="ARBA00000085"/>
    </source>
</evidence>
<dbReference type="CDD" id="cd00130">
    <property type="entry name" value="PAS"/>
    <property type="match status" value="1"/>
</dbReference>
<sequence length="491" mass="56186">MVLIVDDNESNLFSLKKLLESKDFQVDTANSGERALGKALKNNYALIILDVQMPDMDGFEVAETLAGYSKTKDVPIIFLSAVNTEKKFITKGYASGGKDYVTKPVDPEILMLKVKTFYNLQEQNVAMKKTQQSLELEVKGRRESQVTMKSQIDHFHLMLESLPQIAFTLNEEGLVDFVNGKWYQYSNSERDFPETHPDDHNISEEFERCRKKGKSLELEVRIKNIKTEDYRYHLLRVTPVHEDGKIKNWVGTFTDIDDQKKVEKEKDEFLSIASHELKTPLTSIKAYVQLLERKLKLQKDSSEAGFVTKVLDQIEKLNTLITDLLDVSKIENGKLKINKKPTNLENVISNAIETILQTHDENKVKIKRDGILPDILIPIDEIRIEQVLINFLTNAIKYSPQNNQVIVTTFVDEEEQEVKINVTDFGIGIPDFKQEAVFHKFYRVEESSVQFQGMGIGLFICSEIIKQHHGNIGVSSKLDEGSTFYFTLPLN</sequence>
<dbReference type="InterPro" id="IPR035965">
    <property type="entry name" value="PAS-like_dom_sf"/>
</dbReference>
<dbReference type="InterPro" id="IPR000014">
    <property type="entry name" value="PAS"/>
</dbReference>
<dbReference type="Proteomes" id="UP000184518">
    <property type="component" value="Unassembled WGS sequence"/>
</dbReference>
<dbReference type="Gene3D" id="3.30.565.10">
    <property type="entry name" value="Histidine kinase-like ATPase, C-terminal domain"/>
    <property type="match status" value="1"/>
</dbReference>
<dbReference type="InterPro" id="IPR036097">
    <property type="entry name" value="HisK_dim/P_sf"/>
</dbReference>
<evidence type="ECO:0000313" key="12">
    <source>
        <dbReference type="EMBL" id="SHF94409.1"/>
    </source>
</evidence>
<dbReference type="SMART" id="SM00448">
    <property type="entry name" value="REC"/>
    <property type="match status" value="1"/>
</dbReference>
<reference evidence="13" key="1">
    <citation type="submission" date="2016-11" db="EMBL/GenBank/DDBJ databases">
        <authorList>
            <person name="Varghese N."/>
            <person name="Submissions S."/>
        </authorList>
    </citation>
    <scope>NUCLEOTIDE SEQUENCE [LARGE SCALE GENOMIC DNA]</scope>
    <source>
        <strain evidence="13">DSM 27619</strain>
    </source>
</reference>
<dbReference type="FunFam" id="3.30.565.10:FF:000006">
    <property type="entry name" value="Sensor histidine kinase WalK"/>
    <property type="match status" value="1"/>
</dbReference>
<dbReference type="InterPro" id="IPR005467">
    <property type="entry name" value="His_kinase_dom"/>
</dbReference>
<name>A0A1M5FSL3_9FLAO</name>
<dbReference type="GO" id="GO:0000155">
    <property type="term" value="F:phosphorelay sensor kinase activity"/>
    <property type="evidence" value="ECO:0007669"/>
    <property type="project" value="InterPro"/>
</dbReference>
<dbReference type="FunFam" id="1.10.287.130:FF:000001">
    <property type="entry name" value="Two-component sensor histidine kinase"/>
    <property type="match status" value="1"/>
</dbReference>
<feature type="domain" description="PAC" evidence="11">
    <location>
        <begin position="216"/>
        <end position="268"/>
    </location>
</feature>
<feature type="domain" description="Response regulatory" evidence="10">
    <location>
        <begin position="1"/>
        <end position="118"/>
    </location>
</feature>
<dbReference type="InterPro" id="IPR003661">
    <property type="entry name" value="HisK_dim/P_dom"/>
</dbReference>
<dbReference type="Pfam" id="PF00512">
    <property type="entry name" value="HisKA"/>
    <property type="match status" value="1"/>
</dbReference>
<dbReference type="InterPro" id="IPR003594">
    <property type="entry name" value="HATPase_dom"/>
</dbReference>
<dbReference type="Gene3D" id="3.40.50.2300">
    <property type="match status" value="1"/>
</dbReference>
<dbReference type="Gene3D" id="3.30.450.20">
    <property type="entry name" value="PAS domain"/>
    <property type="match status" value="1"/>
</dbReference>
<dbReference type="STRING" id="1416778.SAMN05443633_108120"/>
<evidence type="ECO:0000256" key="2">
    <source>
        <dbReference type="ARBA" id="ARBA00012438"/>
    </source>
</evidence>
<dbReference type="PROSITE" id="PS50113">
    <property type="entry name" value="PAC"/>
    <property type="match status" value="1"/>
</dbReference>
<dbReference type="PANTHER" id="PTHR43547">
    <property type="entry name" value="TWO-COMPONENT HISTIDINE KINASE"/>
    <property type="match status" value="1"/>
</dbReference>
<dbReference type="InterPro" id="IPR001789">
    <property type="entry name" value="Sig_transdc_resp-reg_receiver"/>
</dbReference>
<comment type="catalytic activity">
    <reaction evidence="1">
        <text>ATP + protein L-histidine = ADP + protein N-phospho-L-histidine.</text>
        <dbReference type="EC" id="2.7.13.3"/>
    </reaction>
</comment>
<dbReference type="OrthoDB" id="9781208at2"/>
<dbReference type="EC" id="2.7.13.3" evidence="2"/>
<dbReference type="EMBL" id="FQUT01000008">
    <property type="protein sequence ID" value="SHF94409.1"/>
    <property type="molecule type" value="Genomic_DNA"/>
</dbReference>
<dbReference type="SUPFAM" id="SSF52172">
    <property type="entry name" value="CheY-like"/>
    <property type="match status" value="1"/>
</dbReference>
<evidence type="ECO:0000256" key="7">
    <source>
        <dbReference type="ARBA" id="ARBA00023136"/>
    </source>
</evidence>
<dbReference type="PROSITE" id="PS50110">
    <property type="entry name" value="RESPONSE_REGULATORY"/>
    <property type="match status" value="1"/>
</dbReference>
<dbReference type="CDD" id="cd00082">
    <property type="entry name" value="HisKA"/>
    <property type="match status" value="1"/>
</dbReference>
<evidence type="ECO:0000256" key="3">
    <source>
        <dbReference type="ARBA" id="ARBA00022553"/>
    </source>
</evidence>
<keyword evidence="4" id="KW-0808">Transferase</keyword>
<evidence type="ECO:0000313" key="13">
    <source>
        <dbReference type="Proteomes" id="UP000184518"/>
    </source>
</evidence>
<dbReference type="RefSeq" id="WP_072959539.1">
    <property type="nucleotide sequence ID" value="NZ_FQUT01000008.1"/>
</dbReference>
<dbReference type="InterPro" id="IPR000700">
    <property type="entry name" value="PAS-assoc_C"/>
</dbReference>
<organism evidence="12 13">
    <name type="scientific">Chryseobacterium arachidis</name>
    <dbReference type="NCBI Taxonomy" id="1416778"/>
    <lineage>
        <taxon>Bacteria</taxon>
        <taxon>Pseudomonadati</taxon>
        <taxon>Bacteroidota</taxon>
        <taxon>Flavobacteriia</taxon>
        <taxon>Flavobacteriales</taxon>
        <taxon>Weeksellaceae</taxon>
        <taxon>Chryseobacterium group</taxon>
        <taxon>Chryseobacterium</taxon>
    </lineage>
</organism>
<dbReference type="PROSITE" id="PS50109">
    <property type="entry name" value="HIS_KIN"/>
    <property type="match status" value="1"/>
</dbReference>
<keyword evidence="5 12" id="KW-0418">Kinase</keyword>
<evidence type="ECO:0000256" key="4">
    <source>
        <dbReference type="ARBA" id="ARBA00022679"/>
    </source>
</evidence>
<dbReference type="InterPro" id="IPR036890">
    <property type="entry name" value="HATPase_C_sf"/>
</dbReference>
<evidence type="ECO:0000259" key="10">
    <source>
        <dbReference type="PROSITE" id="PS50110"/>
    </source>
</evidence>
<dbReference type="Pfam" id="PF02518">
    <property type="entry name" value="HATPase_c"/>
    <property type="match status" value="1"/>
</dbReference>
<protein>
    <recommendedName>
        <fullName evidence="2">histidine kinase</fullName>
        <ecNumber evidence="2">2.7.13.3</ecNumber>
    </recommendedName>
</protein>
<dbReference type="Gene3D" id="1.10.287.130">
    <property type="match status" value="1"/>
</dbReference>
<dbReference type="SMART" id="SM00387">
    <property type="entry name" value="HATPase_c"/>
    <property type="match status" value="1"/>
</dbReference>
<dbReference type="SMART" id="SM00388">
    <property type="entry name" value="HisKA"/>
    <property type="match status" value="1"/>
</dbReference>
<dbReference type="CDD" id="cd00075">
    <property type="entry name" value="HATPase"/>
    <property type="match status" value="1"/>
</dbReference>
<feature type="modified residue" description="4-aspartylphosphate" evidence="8">
    <location>
        <position position="50"/>
    </location>
</feature>
<keyword evidence="13" id="KW-1185">Reference proteome</keyword>
<feature type="domain" description="Histidine kinase" evidence="9">
    <location>
        <begin position="272"/>
        <end position="491"/>
    </location>
</feature>
<evidence type="ECO:0000256" key="8">
    <source>
        <dbReference type="PROSITE-ProRule" id="PRU00169"/>
    </source>
</evidence>
<proteinExistence type="predicted"/>
<accession>A0A1M5FSL3</accession>
<dbReference type="SUPFAM" id="SSF55785">
    <property type="entry name" value="PYP-like sensor domain (PAS domain)"/>
    <property type="match status" value="1"/>
</dbReference>
<dbReference type="SUPFAM" id="SSF55874">
    <property type="entry name" value="ATPase domain of HSP90 chaperone/DNA topoisomerase II/histidine kinase"/>
    <property type="match status" value="1"/>
</dbReference>
<gene>
    <name evidence="12" type="ORF">SAMN05443633_108120</name>
</gene>